<comment type="caution">
    <text evidence="2">The sequence shown here is derived from an EMBL/GenBank/DDBJ whole genome shotgun (WGS) entry which is preliminary data.</text>
</comment>
<feature type="transmembrane region" description="Helical" evidence="1">
    <location>
        <begin position="45"/>
        <end position="66"/>
    </location>
</feature>
<evidence type="ECO:0000313" key="2">
    <source>
        <dbReference type="EMBL" id="KEZ21567.1"/>
    </source>
</evidence>
<dbReference type="PATRIC" id="fig|13690.10.peg.251"/>
<keyword evidence="1" id="KW-0812">Transmembrane</keyword>
<proteinExistence type="predicted"/>
<evidence type="ECO:0000313" key="3">
    <source>
        <dbReference type="Proteomes" id="UP000028534"/>
    </source>
</evidence>
<dbReference type="Gene3D" id="3.10.310.50">
    <property type="match status" value="1"/>
</dbReference>
<protein>
    <submittedName>
        <fullName evidence="2">Putative membrane protein</fullName>
    </submittedName>
</protein>
<gene>
    <name evidence="2" type="ORF">CP98_00245</name>
</gene>
<name>A0A084EUC5_SPHYA</name>
<dbReference type="EMBL" id="JGVR01000001">
    <property type="protein sequence ID" value="KEZ21567.1"/>
    <property type="molecule type" value="Genomic_DNA"/>
</dbReference>
<keyword evidence="1" id="KW-1133">Transmembrane helix</keyword>
<organism evidence="2 3">
    <name type="scientific">Sphingobium yanoikuyae</name>
    <name type="common">Sphingomonas yanoikuyae</name>
    <dbReference type="NCBI Taxonomy" id="13690"/>
    <lineage>
        <taxon>Bacteria</taxon>
        <taxon>Pseudomonadati</taxon>
        <taxon>Pseudomonadota</taxon>
        <taxon>Alphaproteobacteria</taxon>
        <taxon>Sphingomonadales</taxon>
        <taxon>Sphingomonadaceae</taxon>
        <taxon>Sphingobium</taxon>
    </lineage>
</organism>
<accession>A0A084EUC5</accession>
<sequence length="226" mass="25212">MKPVQFSERDHDLVSAAVMEAEKQTSGEIVPIVARRSDAYHDVGLHWAIGTVFIALAFFAFFPDYLRDLAGRLLGDWDHQVADWKMLTLLLGDLILDFLVVRYLLAIMPLRMALTPRATKARRVRRRAILLFRAAAEARTAGRTGVLIYLSLDEHRAEIVADKAINDRVTPEAWGEAMALLIDAVRDDRPGEGLALAIGRVGAILAPHFPRAADDINELPDRLIEL</sequence>
<dbReference type="STRING" id="13690.AX777_06600"/>
<keyword evidence="1" id="KW-0472">Membrane</keyword>
<dbReference type="Proteomes" id="UP000028534">
    <property type="component" value="Unassembled WGS sequence"/>
</dbReference>
<reference evidence="2 3" key="1">
    <citation type="submission" date="2014-03" db="EMBL/GenBank/DDBJ databases">
        <title>Genome sequence of Sphingobium yanoikuyae B1.</title>
        <authorList>
            <person name="Gan H.M."/>
            <person name="Gan H.Y."/>
            <person name="Savka M.A."/>
        </authorList>
    </citation>
    <scope>NUCLEOTIDE SEQUENCE [LARGE SCALE GENOMIC DNA]</scope>
    <source>
        <strain evidence="2 3">B1</strain>
    </source>
</reference>
<dbReference type="eggNOG" id="COG3762">
    <property type="taxonomic scope" value="Bacteria"/>
</dbReference>
<dbReference type="AlphaFoldDB" id="A0A084EUC5"/>
<feature type="transmembrane region" description="Helical" evidence="1">
    <location>
        <begin position="86"/>
        <end position="105"/>
    </location>
</feature>
<evidence type="ECO:0000256" key="1">
    <source>
        <dbReference type="SAM" id="Phobius"/>
    </source>
</evidence>